<evidence type="ECO:0000313" key="3">
    <source>
        <dbReference type="Proteomes" id="UP000716446"/>
    </source>
</evidence>
<evidence type="ECO:0000259" key="1">
    <source>
        <dbReference type="Pfam" id="PF23868"/>
    </source>
</evidence>
<organism evidence="2 3">
    <name type="scientific">Aureobasidium vineae</name>
    <dbReference type="NCBI Taxonomy" id="2773715"/>
    <lineage>
        <taxon>Eukaryota</taxon>
        <taxon>Fungi</taxon>
        <taxon>Dikarya</taxon>
        <taxon>Ascomycota</taxon>
        <taxon>Pezizomycotina</taxon>
        <taxon>Dothideomycetes</taxon>
        <taxon>Dothideomycetidae</taxon>
        <taxon>Dothideales</taxon>
        <taxon>Saccotheciaceae</taxon>
        <taxon>Aureobasidium</taxon>
    </lineage>
</organism>
<name>A0A9N8JSG0_9PEZI</name>
<sequence>MLLRVPLARRPLSPKTCARLIPSIYTPPTTWRSGSSIARKQPSAGANTRLVRDRRLVRTSATSFYTPERAHIRHATNLASRTAINPPSNVPTEHQQLYASLDRLKDIASDYVNQSRLQLALRGLETSRPTVRIGLLGLGQDGDVAARKLARVLLADALGDEGQWEKMLKQPYGAEDDMPPMNPLVNELNIPSRVLEKNNLEILITALNTPSGPNISADPSGLAEAILVPPLQTPVASSGRTGFVRYPVHKAIVVGEGIQGCMDFGRLSSALEATTLGVTGAQQGLIQVALSVPRDSPRTQTHDTGLISPVDIDQAGAALDLFRQDVANSAIFNTKWQASNIQAIIKFLASDPMDPITGDSVGLRPTLQSHIRSTLDSAADALALSEQVANNAVVSNSISDQKHDVNVAAEEVLRSHWLLDAESTLAFLAGRIEQAGFFRSRGGVANFNPDYAMHASDRAVDTKTGEVISKERAFLAPSQASSAPLKKSSKGFFSKFFTDKVAQPSAADLLNTHALTAKVAQTGGIDIFHSRPWPLAIHFTRQKLLHALVPSLQARAQTLLVQSLTTIGATSALGVWLYIATSGTMLAESGAIAALGLVWTLRRLQKKWEAERETWEAEVREHGRVVLAEVEDVLRTVVRENERGVLRTSDLEDWSRAREALTEVKKALGDVDAVEEKVQEIGVKL</sequence>
<dbReference type="InterPro" id="IPR056196">
    <property type="entry name" value="Mmc1_C"/>
</dbReference>
<gene>
    <name evidence="2" type="ORF">AWRI4619_LOCUS6328</name>
</gene>
<protein>
    <recommendedName>
        <fullName evidence="1">Mmc1 C-terminal domain-containing protein</fullName>
    </recommendedName>
</protein>
<dbReference type="PANTHER" id="PTHR38644:SF1">
    <property type="entry name" value="EXPRESSED PROTEIN"/>
    <property type="match status" value="1"/>
</dbReference>
<reference evidence="2" key="1">
    <citation type="submission" date="2020-06" db="EMBL/GenBank/DDBJ databases">
        <authorList>
            <person name="Onetto C."/>
        </authorList>
    </citation>
    <scope>NUCLEOTIDE SEQUENCE</scope>
</reference>
<dbReference type="Proteomes" id="UP000716446">
    <property type="component" value="Unassembled WGS sequence"/>
</dbReference>
<evidence type="ECO:0000313" key="2">
    <source>
        <dbReference type="EMBL" id="CAD0090479.1"/>
    </source>
</evidence>
<dbReference type="AlphaFoldDB" id="A0A9N8JSG0"/>
<keyword evidence="3" id="KW-1185">Reference proteome</keyword>
<proteinExistence type="predicted"/>
<feature type="domain" description="Mmc1 C-terminal" evidence="1">
    <location>
        <begin position="403"/>
        <end position="624"/>
    </location>
</feature>
<dbReference type="EMBL" id="CAIJEN010000009">
    <property type="protein sequence ID" value="CAD0090479.1"/>
    <property type="molecule type" value="Genomic_DNA"/>
</dbReference>
<dbReference type="Pfam" id="PF23867">
    <property type="entry name" value="Mmc1_N"/>
    <property type="match status" value="1"/>
</dbReference>
<dbReference type="PANTHER" id="PTHR38644">
    <property type="entry name" value="EXPRESSED PROTEIN"/>
    <property type="match status" value="1"/>
</dbReference>
<dbReference type="Pfam" id="PF23868">
    <property type="entry name" value="Mmc1_C"/>
    <property type="match status" value="1"/>
</dbReference>
<comment type="caution">
    <text evidence="2">The sequence shown here is derived from an EMBL/GenBank/DDBJ whole genome shotgun (WGS) entry which is preliminary data.</text>
</comment>
<accession>A0A9N8JSG0</accession>